<sequence length="307" mass="35919">MNYKVLAYITAYNDYFALNRCIDGLINQTYKIDYLLIVDNSSRPIPIQKLGNNLSIEVQHHPENIGVAGGLTLGIQYAIHKKFDFIWLFDQDSTPYENALENLIYFYDKYINKSEIGILSCAVQDRETGQINCGFIYKNYRFYQQQIDSRKAVYECDAVITSGTLLNCHAAKEIGLPNESLFMDAVDFDYCMKLRKQDYKIFTVCNAKINHRFGNSKSIQLFNRTKFIYLYSSLRYFYVHRNHTYLETRLAKNCLFFIISTFYRIFKSFRKIFVILLFEDSQRLLKIYACSKGTVDGLLGKLGKTWT</sequence>
<dbReference type="GO" id="GO:0016757">
    <property type="term" value="F:glycosyltransferase activity"/>
    <property type="evidence" value="ECO:0007669"/>
    <property type="project" value="UniProtKB-KW"/>
</dbReference>
<dbReference type="EMBL" id="BA000039">
    <property type="protein sequence ID" value="BAC08567.1"/>
    <property type="molecule type" value="Genomic_DNA"/>
</dbReference>
<evidence type="ECO:0000259" key="5">
    <source>
        <dbReference type="Pfam" id="PF00535"/>
    </source>
</evidence>
<dbReference type="CDD" id="cd02526">
    <property type="entry name" value="GT2_RfbF_like"/>
    <property type="match status" value="1"/>
</dbReference>
<dbReference type="InterPro" id="IPR001173">
    <property type="entry name" value="Glyco_trans_2-like"/>
</dbReference>
<protein>
    <submittedName>
        <fullName evidence="6">DNA, complete genome</fullName>
    </submittedName>
</protein>
<dbReference type="Gene3D" id="3.90.550.10">
    <property type="entry name" value="Spore Coat Polysaccharide Biosynthesis Protein SpsA, Chain A"/>
    <property type="match status" value="1"/>
</dbReference>
<reference evidence="6 7" key="1">
    <citation type="journal article" date="2002" name="DNA Res.">
        <title>Complete genome structure of the thermophilic cyanobacterium Thermosynechococcus elongatus BP-1.</title>
        <authorList>
            <person name="Nakamura Y."/>
            <person name="Kaneko T."/>
            <person name="Sato S."/>
            <person name="Ikeuchi M."/>
            <person name="Katoh H."/>
            <person name="Sasamoto S."/>
            <person name="Watanabe A."/>
            <person name="Iriguchi M."/>
            <person name="Kawashima K."/>
            <person name="Kimura T."/>
            <person name="Kishida Y."/>
            <person name="Kiyokawa C."/>
            <person name="Kohara M."/>
            <person name="Matsumoto M."/>
            <person name="Matsuno A."/>
            <person name="Nakazaki N."/>
            <person name="Shimpo S."/>
            <person name="Sugimoto M."/>
            <person name="Takeuchi C."/>
            <person name="Yamada M."/>
            <person name="Tabata S."/>
        </authorList>
    </citation>
    <scope>NUCLEOTIDE SEQUENCE [LARGE SCALE GENOMIC DNA]</scope>
    <source>
        <strain evidence="7">IAM M-273 / NIES-2133 / BP-1</strain>
    </source>
</reference>
<feature type="domain" description="Glycosyltransferase 2-like" evidence="5">
    <location>
        <begin position="9"/>
        <end position="110"/>
    </location>
</feature>
<keyword evidence="3" id="KW-0328">Glycosyltransferase</keyword>
<keyword evidence="4" id="KW-0808">Transferase</keyword>
<dbReference type="InterPro" id="IPR029044">
    <property type="entry name" value="Nucleotide-diphossugar_trans"/>
</dbReference>
<dbReference type="eggNOG" id="COG1216">
    <property type="taxonomic scope" value="Bacteria"/>
</dbReference>
<evidence type="ECO:0000256" key="4">
    <source>
        <dbReference type="ARBA" id="ARBA00022679"/>
    </source>
</evidence>
<evidence type="ECO:0000313" key="6">
    <source>
        <dbReference type="EMBL" id="BAC08567.1"/>
    </source>
</evidence>
<keyword evidence="7" id="KW-1185">Reference proteome</keyword>
<evidence type="ECO:0000313" key="7">
    <source>
        <dbReference type="Proteomes" id="UP000000440"/>
    </source>
</evidence>
<dbReference type="PANTHER" id="PTHR43179:SF12">
    <property type="entry name" value="GALACTOFURANOSYLTRANSFERASE GLFT2"/>
    <property type="match status" value="1"/>
</dbReference>
<dbReference type="PANTHER" id="PTHR43179">
    <property type="entry name" value="RHAMNOSYLTRANSFERASE WBBL"/>
    <property type="match status" value="1"/>
</dbReference>
<dbReference type="Proteomes" id="UP000000440">
    <property type="component" value="Chromosome"/>
</dbReference>
<dbReference type="Pfam" id="PF00535">
    <property type="entry name" value="Glycos_transf_2"/>
    <property type="match status" value="1"/>
</dbReference>
<dbReference type="EnsemblBacteria" id="BAC08567">
    <property type="protein sequence ID" value="BAC08567"/>
    <property type="gene ID" value="BAC08567"/>
</dbReference>
<organism evidence="6 7">
    <name type="scientific">Thermosynechococcus vestitus (strain NIES-2133 / IAM M-273 / BP-1)</name>
    <dbReference type="NCBI Taxonomy" id="197221"/>
    <lineage>
        <taxon>Bacteria</taxon>
        <taxon>Bacillati</taxon>
        <taxon>Cyanobacteriota</taxon>
        <taxon>Cyanophyceae</taxon>
        <taxon>Acaryochloridales</taxon>
        <taxon>Thermosynechococcaceae</taxon>
        <taxon>Thermosynechococcus</taxon>
    </lineage>
</organism>
<comment type="pathway">
    <text evidence="1">Cell wall biogenesis; cell wall polysaccharide biosynthesis.</text>
</comment>
<dbReference type="KEGG" id="tel:tll2478"/>
<proteinExistence type="inferred from homology"/>
<dbReference type="CAZy" id="GT2">
    <property type="family name" value="Glycosyltransferase Family 2"/>
</dbReference>
<evidence type="ECO:0000256" key="1">
    <source>
        <dbReference type="ARBA" id="ARBA00004776"/>
    </source>
</evidence>
<name>Q8DK55_THEVB</name>
<accession>Q8DK55</accession>
<evidence type="ECO:0000256" key="2">
    <source>
        <dbReference type="ARBA" id="ARBA00006739"/>
    </source>
</evidence>
<dbReference type="AlphaFoldDB" id="Q8DK55"/>
<evidence type="ECO:0000256" key="3">
    <source>
        <dbReference type="ARBA" id="ARBA00022676"/>
    </source>
</evidence>
<comment type="similarity">
    <text evidence="2">Belongs to the glycosyltransferase 2 family.</text>
</comment>
<dbReference type="SUPFAM" id="SSF53448">
    <property type="entry name" value="Nucleotide-diphospho-sugar transferases"/>
    <property type="match status" value="1"/>
</dbReference>
<dbReference type="STRING" id="197221.gene:10747607"/>